<reference evidence="2" key="1">
    <citation type="submission" date="2023-06" db="EMBL/GenBank/DDBJ databases">
        <title>Phylogenetic Diversity of Rhizobium strains.</title>
        <authorList>
            <person name="Moura F.T."/>
            <person name="Helene L.C.F."/>
            <person name="Hungria M."/>
        </authorList>
    </citation>
    <scope>NUCLEOTIDE SEQUENCE</scope>
    <source>
        <strain evidence="2">CCGE526</strain>
    </source>
</reference>
<dbReference type="InterPro" id="IPR036895">
    <property type="entry name" value="Uracil-DNA_glycosylase-like_sf"/>
</dbReference>
<protein>
    <submittedName>
        <fullName evidence="2">Uracil-DNA glycosylase</fullName>
    </submittedName>
</protein>
<dbReference type="InterPro" id="IPR005122">
    <property type="entry name" value="Uracil-DNA_glycosylase-like"/>
</dbReference>
<dbReference type="SUPFAM" id="SSF52141">
    <property type="entry name" value="Uracil-DNA glycosylase-like"/>
    <property type="match status" value="1"/>
</dbReference>
<evidence type="ECO:0000313" key="3">
    <source>
        <dbReference type="Proteomes" id="UP001172645"/>
    </source>
</evidence>
<keyword evidence="3" id="KW-1185">Reference proteome</keyword>
<dbReference type="Proteomes" id="UP001172645">
    <property type="component" value="Unassembled WGS sequence"/>
</dbReference>
<evidence type="ECO:0000259" key="1">
    <source>
        <dbReference type="Pfam" id="PF03167"/>
    </source>
</evidence>
<organism evidence="2 3">
    <name type="scientific">Rhizobium mayense</name>
    <dbReference type="NCBI Taxonomy" id="1312184"/>
    <lineage>
        <taxon>Bacteria</taxon>
        <taxon>Pseudomonadati</taxon>
        <taxon>Pseudomonadota</taxon>
        <taxon>Alphaproteobacteria</taxon>
        <taxon>Hyphomicrobiales</taxon>
        <taxon>Rhizobiaceae</taxon>
        <taxon>Rhizobium/Agrobacterium group</taxon>
        <taxon>Rhizobium</taxon>
    </lineage>
</organism>
<dbReference type="Gene3D" id="3.40.470.10">
    <property type="entry name" value="Uracil-DNA glycosylase-like domain"/>
    <property type="match status" value="1"/>
</dbReference>
<feature type="domain" description="Uracil-DNA glycosylase-like" evidence="1">
    <location>
        <begin position="92"/>
        <end position="199"/>
    </location>
</feature>
<dbReference type="EMBL" id="JARFYM010000001">
    <property type="protein sequence ID" value="MDL2397733.1"/>
    <property type="molecule type" value="Genomic_DNA"/>
</dbReference>
<gene>
    <name evidence="2" type="ORF">PY649_02410</name>
</gene>
<dbReference type="CDD" id="cd10035">
    <property type="entry name" value="UDG_like"/>
    <property type="match status" value="1"/>
</dbReference>
<dbReference type="Pfam" id="PF03167">
    <property type="entry name" value="UDG"/>
    <property type="match status" value="1"/>
</dbReference>
<name>A0ABT7JRD3_9HYPH</name>
<comment type="caution">
    <text evidence="2">The sequence shown here is derived from an EMBL/GenBank/DDBJ whole genome shotgun (WGS) entry which is preliminary data.</text>
</comment>
<evidence type="ECO:0000313" key="2">
    <source>
        <dbReference type="EMBL" id="MDL2397733.1"/>
    </source>
</evidence>
<proteinExistence type="predicted"/>
<sequence>MRIETAGDFVDVLATLGFDYAFNPYSEICSEFDLAHAPEIRRDNLLRVLYAALNQGVSSLWIARDLGYRGGRRTGLALTDELHLAAHAELMGTRPLKRATKGTPQGERTAKVIWSILESVRQPIFLWNVFPLHPYESNDRMSNRAHTRKEAESCRFLLDWLIDRLAPAQIIAIGRDAQLALSTLDIDALAVRHPSYGGQTEFLASMRSYYQLRDARISQAQLSLL</sequence>
<accession>A0ABT7JRD3</accession>
<dbReference type="RefSeq" id="WP_285866496.1">
    <property type="nucleotide sequence ID" value="NZ_JARFYM010000001.1"/>
</dbReference>